<organism evidence="5 6">
    <name type="scientific">Owenia fusiformis</name>
    <name type="common">Polychaete worm</name>
    <dbReference type="NCBI Taxonomy" id="6347"/>
    <lineage>
        <taxon>Eukaryota</taxon>
        <taxon>Metazoa</taxon>
        <taxon>Spiralia</taxon>
        <taxon>Lophotrochozoa</taxon>
        <taxon>Annelida</taxon>
        <taxon>Polychaeta</taxon>
        <taxon>Sedentaria</taxon>
        <taxon>Canalipalpata</taxon>
        <taxon>Sabellida</taxon>
        <taxon>Oweniida</taxon>
        <taxon>Oweniidae</taxon>
        <taxon>Owenia</taxon>
    </lineage>
</organism>
<sequence length="397" mass="45480">MNHSGINSDGFFRNTTIVWLENSTLASYNVTNSSGVPVTGPINHMVKSAMAIWKYGSPVLVTLGFMFNTMAIVVLLQKNLRRKTSSLYLIALAISDTSVLMNGYLRFWIIMSTDEKLNIRDISQAGCKIMTFLLYLSNQFSAWMLVCITVERLIVVFVPHKARLICTFRSTALTILCVFVVLCIVNMHFFWSTGILQQIQICRWLPGFDFIKNVYRWVDFALGSIIPFIVMIVSNVIIIAKLTCFRRHIQSNQNTSFGRMAVMLVTVNFTFIVLTLPILLYLVHGFDHWYVEDRSRFYLLWACLNLVFYSNNVLNFVMYCISGTDFRSTLRDGICKLFLCCKDCQHLPNSSLWTNLSMGKRTSETRSSSPSRIYPHSSKAPRCHEIEELIDKQTSTV</sequence>
<keyword evidence="2" id="KW-0812">Transmembrane</keyword>
<evidence type="ECO:0000313" key="5">
    <source>
        <dbReference type="EMBL" id="CAH1796169.1"/>
    </source>
</evidence>
<dbReference type="Proteomes" id="UP000749559">
    <property type="component" value="Unassembled WGS sequence"/>
</dbReference>
<dbReference type="PRINTS" id="PR00237">
    <property type="entry name" value="GPCRRHODOPSN"/>
</dbReference>
<evidence type="ECO:0000256" key="1">
    <source>
        <dbReference type="ARBA" id="ARBA00004370"/>
    </source>
</evidence>
<comment type="caution">
    <text evidence="5">The sequence shown here is derived from an EMBL/GenBank/DDBJ whole genome shotgun (WGS) entry which is preliminary data.</text>
</comment>
<keyword evidence="6" id="KW-1185">Reference proteome</keyword>
<keyword evidence="4" id="KW-0472">Membrane</keyword>
<dbReference type="CDD" id="cd14978">
    <property type="entry name" value="7tmA_FMRFamide_R-like"/>
    <property type="match status" value="1"/>
</dbReference>
<dbReference type="PANTHER" id="PTHR46641:SF25">
    <property type="entry name" value="CNMAMIDE RECEPTOR-RELATED"/>
    <property type="match status" value="1"/>
</dbReference>
<dbReference type="EMBL" id="CAIIXF020000010">
    <property type="protein sequence ID" value="CAH1796169.1"/>
    <property type="molecule type" value="Genomic_DNA"/>
</dbReference>
<dbReference type="PROSITE" id="PS50262">
    <property type="entry name" value="G_PROTEIN_RECEP_F1_2"/>
    <property type="match status" value="1"/>
</dbReference>
<name>A0A8J1XTV2_OWEFU</name>
<dbReference type="OrthoDB" id="9983318at2759"/>
<dbReference type="Gene3D" id="1.20.1070.10">
    <property type="entry name" value="Rhodopsin 7-helix transmembrane proteins"/>
    <property type="match status" value="1"/>
</dbReference>
<gene>
    <name evidence="5" type="ORF">OFUS_LOCUS20610</name>
</gene>
<evidence type="ECO:0000313" key="6">
    <source>
        <dbReference type="Proteomes" id="UP000749559"/>
    </source>
</evidence>
<dbReference type="PANTHER" id="PTHR46641">
    <property type="entry name" value="FMRFAMIDE RECEPTOR-RELATED"/>
    <property type="match status" value="1"/>
</dbReference>
<dbReference type="GO" id="GO:0004930">
    <property type="term" value="F:G protein-coupled receptor activity"/>
    <property type="evidence" value="ECO:0007669"/>
    <property type="project" value="InterPro"/>
</dbReference>
<evidence type="ECO:0000256" key="2">
    <source>
        <dbReference type="ARBA" id="ARBA00022692"/>
    </source>
</evidence>
<dbReference type="GO" id="GO:0016020">
    <property type="term" value="C:membrane"/>
    <property type="evidence" value="ECO:0007669"/>
    <property type="project" value="UniProtKB-SubCell"/>
</dbReference>
<comment type="subcellular location">
    <subcellularLocation>
        <location evidence="1">Membrane</location>
    </subcellularLocation>
</comment>
<dbReference type="InterPro" id="IPR017452">
    <property type="entry name" value="GPCR_Rhodpsn_7TM"/>
</dbReference>
<dbReference type="InterPro" id="IPR000276">
    <property type="entry name" value="GPCR_Rhodpsn"/>
</dbReference>
<dbReference type="InterPro" id="IPR052954">
    <property type="entry name" value="GPCR-Ligand_Int"/>
</dbReference>
<dbReference type="AlphaFoldDB" id="A0A8J1XTV2"/>
<protein>
    <submittedName>
        <fullName evidence="5">Uncharacterized protein</fullName>
    </submittedName>
</protein>
<accession>A0A8J1XTV2</accession>
<reference evidence="5" key="1">
    <citation type="submission" date="2022-03" db="EMBL/GenBank/DDBJ databases">
        <authorList>
            <person name="Martin C."/>
        </authorList>
    </citation>
    <scope>NUCLEOTIDE SEQUENCE</scope>
</reference>
<keyword evidence="3" id="KW-1133">Transmembrane helix</keyword>
<evidence type="ECO:0000256" key="3">
    <source>
        <dbReference type="ARBA" id="ARBA00022989"/>
    </source>
</evidence>
<proteinExistence type="predicted"/>
<dbReference type="SUPFAM" id="SSF81321">
    <property type="entry name" value="Family A G protein-coupled receptor-like"/>
    <property type="match status" value="1"/>
</dbReference>
<dbReference type="Pfam" id="PF00001">
    <property type="entry name" value="7tm_1"/>
    <property type="match status" value="1"/>
</dbReference>
<evidence type="ECO:0000256" key="4">
    <source>
        <dbReference type="ARBA" id="ARBA00023136"/>
    </source>
</evidence>